<reference evidence="1" key="2">
    <citation type="journal article" date="2022" name="Elife">
        <title>Obligate sexual reproduction of a homothallic fungus closely related to the Cryptococcus pathogenic species complex.</title>
        <authorList>
            <person name="Passer A.R."/>
            <person name="Clancey S.A."/>
            <person name="Shea T."/>
            <person name="David-Palma M."/>
            <person name="Averette A.F."/>
            <person name="Boekhout T."/>
            <person name="Porcel B.M."/>
            <person name="Nowrousian M."/>
            <person name="Cuomo C.A."/>
            <person name="Sun S."/>
            <person name="Heitman J."/>
            <person name="Coelho M.A."/>
        </authorList>
    </citation>
    <scope>NUCLEOTIDE SEQUENCE</scope>
    <source>
        <strain evidence="1">CBS 7841</strain>
    </source>
</reference>
<accession>A0A1E3IFF2</accession>
<dbReference type="EMBL" id="CP143790">
    <property type="protein sequence ID" value="WVN90483.1"/>
    <property type="molecule type" value="Genomic_DNA"/>
</dbReference>
<sequence length="132" mass="14486">MDGTLQKDYLGFNLLKKFIPTYHDVVDASWLSTDDTSLATAESQEKVPIYGEDSKITGYKQDNADKHKMCIVLDHLGRGVDVEMSADFKAGTRLSGSRAARSNAIKYKQQQISAQGSTSSKYGLRFAGAELS</sequence>
<reference evidence="1" key="1">
    <citation type="submission" date="2016-06" db="EMBL/GenBank/DDBJ databases">
        <authorList>
            <person name="Cuomo C."/>
            <person name="Litvintseva A."/>
            <person name="Heitman J."/>
            <person name="Chen Y."/>
            <person name="Sun S."/>
            <person name="Springer D."/>
            <person name="Dromer F."/>
            <person name="Young S."/>
            <person name="Zeng Q."/>
            <person name="Chapman S."/>
            <person name="Gujja S."/>
            <person name="Saif S."/>
            <person name="Birren B."/>
        </authorList>
    </citation>
    <scope>NUCLEOTIDE SEQUENCE</scope>
    <source>
        <strain evidence="1">CBS 7841</strain>
    </source>
</reference>
<reference evidence="1" key="3">
    <citation type="submission" date="2024-01" db="EMBL/GenBank/DDBJ databases">
        <authorList>
            <person name="Coelho M.A."/>
            <person name="David-Palma M."/>
            <person name="Shea T."/>
            <person name="Sun S."/>
            <person name="Cuomo C.A."/>
            <person name="Heitman J."/>
        </authorList>
    </citation>
    <scope>NUCLEOTIDE SEQUENCE</scope>
    <source>
        <strain evidence="1">CBS 7841</strain>
    </source>
</reference>
<dbReference type="AlphaFoldDB" id="A0A1E3IFF2"/>
<keyword evidence="2" id="KW-1185">Reference proteome</keyword>
<name>A0A1E3IFF2_9TREE</name>
<dbReference type="GeneID" id="91089928"/>
<protein>
    <submittedName>
        <fullName evidence="1">Uncharacterized protein</fullName>
    </submittedName>
</protein>
<dbReference type="Proteomes" id="UP000094043">
    <property type="component" value="Chromosome 7"/>
</dbReference>
<gene>
    <name evidence="1" type="ORF">L203_105719</name>
</gene>
<proteinExistence type="predicted"/>
<dbReference type="SUPFAM" id="SSF56104">
    <property type="entry name" value="SAICAR synthase-like"/>
    <property type="match status" value="1"/>
</dbReference>
<dbReference type="RefSeq" id="XP_066071183.1">
    <property type="nucleotide sequence ID" value="XM_066215086.1"/>
</dbReference>
<dbReference type="VEuPathDB" id="FungiDB:L203_03596"/>
<dbReference type="KEGG" id="cdep:91089928"/>
<dbReference type="InterPro" id="IPR038286">
    <property type="entry name" value="IPK_sf"/>
</dbReference>
<dbReference type="Gene3D" id="3.30.470.160">
    <property type="entry name" value="Inositol polyphosphate kinase"/>
    <property type="match status" value="1"/>
</dbReference>
<evidence type="ECO:0000313" key="2">
    <source>
        <dbReference type="Proteomes" id="UP000094043"/>
    </source>
</evidence>
<organism evidence="1 2">
    <name type="scientific">Cryptococcus depauperatus CBS 7841</name>
    <dbReference type="NCBI Taxonomy" id="1295531"/>
    <lineage>
        <taxon>Eukaryota</taxon>
        <taxon>Fungi</taxon>
        <taxon>Dikarya</taxon>
        <taxon>Basidiomycota</taxon>
        <taxon>Agaricomycotina</taxon>
        <taxon>Tremellomycetes</taxon>
        <taxon>Tremellales</taxon>
        <taxon>Cryptococcaceae</taxon>
        <taxon>Cryptococcus</taxon>
    </lineage>
</organism>
<evidence type="ECO:0000313" key="1">
    <source>
        <dbReference type="EMBL" id="WVN90483.1"/>
    </source>
</evidence>